<dbReference type="Proteomes" id="UP001239111">
    <property type="component" value="Chromosome 2"/>
</dbReference>
<reference evidence="1" key="1">
    <citation type="submission" date="2023-04" db="EMBL/GenBank/DDBJ databases">
        <title>A chromosome-level genome assembly of the parasitoid wasp Eretmocerus hayati.</title>
        <authorList>
            <person name="Zhong Y."/>
            <person name="Liu S."/>
            <person name="Liu Y."/>
        </authorList>
    </citation>
    <scope>NUCLEOTIDE SEQUENCE</scope>
    <source>
        <strain evidence="1">ZJU_SS_LIU_2023</strain>
    </source>
</reference>
<proteinExistence type="predicted"/>
<comment type="caution">
    <text evidence="1">The sequence shown here is derived from an EMBL/GenBank/DDBJ whole genome shotgun (WGS) entry which is preliminary data.</text>
</comment>
<keyword evidence="2" id="KW-1185">Reference proteome</keyword>
<sequence length="1086" mass="121669">MFNFVSKNLRRSVPKHPENFEASCPNLASLTNARHYSTSSRRYDSRKSSTLPNHHTKPTQNGGLPNGNVNKSKQPKKERREFAFAKNVLQITSRRYGRYKSRCCKLAAATKFQRTATKPTSRSRLSISSPSNFVHLASATRDTLPPPSRTRDFEKNSKDQVMEKEKHYDDVGPPVASKPEISTEPFQDLTESAYDDVGPATTQNEPHEEHCNEEQVYDDVGPLLRPENCDEEPDEDVYDDVGPAVALRPQNTNLGSNECHERVNSIYVGSAAVESNDPNSLSAISTPASGDKESEWEDLDESTLPTDSKTEGNEISASTGNNKKQTQNQHQPMQHWSRRIRRQRSKASRKSSARSTSRGRVVITRAKSESSDDSNYETLETYDESDYFSSSNGNSSNEEDNEDDLTNPNSKKFNDIEQLEGIYSTKITTNDDLQAPTKAVPPPPREASLGHSLGRRMKMLRRTWSITKGSLGRMRRRASETSSDGAGIGGGGGPAAAADLARKYFSFKRHFRSKSQTQPSALSTFYLDKDSSQEPIYANGGWYGQAGLYAHSAPPSDRSNNSTEHNHTDHYSVLAEEPLYQFYAADATRVAFESDSDGYEEVEELTPSSATTDLARPGHRTLWCQTPQVINSGLLQSLSMEERKVQEAKFEILTSEASYLNSLRVLENEFASCPELSQDLLTAAERERLFGSVPEVLVASERFLAELETVWRDDPMLAKLPELLLKHAEKSCNAYVNYCSNQVSIDVTLKELRAKKGPKFLETLSRIETRKACQSLSLHSFLMLPMQRITRLPLLADAVLSKLPSGNEERLCWERVLSSLSSIVGKCNEGARLAERRNQMDALARKLEYSAKVPPISLHERELIRSGPVVQLSSKGDSEYKLTFGKKFHKTPLMLMLLTDYLLVTKLKSNSNEETYSVMETCKRSLVALESAPEDSAFAGRHAMVLTLLENQAGRQVEYVLTCDSDTERERWLDAVKPPKPSCVGETLYESWDCPQVMALYSYAPCQPDELPLQPGDVINVLRKMNDGWLFGEKLLDGEQGWFPGNFTKEVASEHVRARNLRQRHRFLALSGSVLQKKAKQSLSIL</sequence>
<evidence type="ECO:0000313" key="2">
    <source>
        <dbReference type="Proteomes" id="UP001239111"/>
    </source>
</evidence>
<accession>A0ACC2NW79</accession>
<dbReference type="EMBL" id="CM056742">
    <property type="protein sequence ID" value="KAJ8675473.1"/>
    <property type="molecule type" value="Genomic_DNA"/>
</dbReference>
<name>A0ACC2NW79_9HYME</name>
<organism evidence="1 2">
    <name type="scientific">Eretmocerus hayati</name>
    <dbReference type="NCBI Taxonomy" id="131215"/>
    <lineage>
        <taxon>Eukaryota</taxon>
        <taxon>Metazoa</taxon>
        <taxon>Ecdysozoa</taxon>
        <taxon>Arthropoda</taxon>
        <taxon>Hexapoda</taxon>
        <taxon>Insecta</taxon>
        <taxon>Pterygota</taxon>
        <taxon>Neoptera</taxon>
        <taxon>Endopterygota</taxon>
        <taxon>Hymenoptera</taxon>
        <taxon>Apocrita</taxon>
        <taxon>Proctotrupomorpha</taxon>
        <taxon>Chalcidoidea</taxon>
        <taxon>Aphelinidae</taxon>
        <taxon>Aphelininae</taxon>
        <taxon>Eretmocerus</taxon>
    </lineage>
</organism>
<evidence type="ECO:0000313" key="1">
    <source>
        <dbReference type="EMBL" id="KAJ8675473.1"/>
    </source>
</evidence>
<gene>
    <name evidence="1" type="ORF">QAD02_011259</name>
</gene>
<protein>
    <submittedName>
        <fullName evidence="1">Uncharacterized protein</fullName>
    </submittedName>
</protein>